<evidence type="ECO:0000259" key="12">
    <source>
        <dbReference type="Pfam" id="PF00487"/>
    </source>
</evidence>
<name>A0ABV8VKB9_9NOCA</name>
<protein>
    <submittedName>
        <fullName evidence="13">Acyl-CoA desaturase</fullName>
    </submittedName>
</protein>
<dbReference type="Proteomes" id="UP001595844">
    <property type="component" value="Unassembled WGS sequence"/>
</dbReference>
<evidence type="ECO:0000256" key="7">
    <source>
        <dbReference type="ARBA" id="ARBA00023004"/>
    </source>
</evidence>
<comment type="caution">
    <text evidence="13">The sequence shown here is derived from an EMBL/GenBank/DDBJ whole genome shotgun (WGS) entry which is preliminary data.</text>
</comment>
<feature type="region of interest" description="Disordered" evidence="10">
    <location>
        <begin position="302"/>
        <end position="326"/>
    </location>
</feature>
<gene>
    <name evidence="13" type="ORF">ACFO5K_18375</name>
</gene>
<evidence type="ECO:0000256" key="6">
    <source>
        <dbReference type="ARBA" id="ARBA00023002"/>
    </source>
</evidence>
<keyword evidence="5 11" id="KW-1133">Transmembrane helix</keyword>
<keyword evidence="3 11" id="KW-0812">Transmembrane</keyword>
<evidence type="ECO:0000256" key="2">
    <source>
        <dbReference type="ARBA" id="ARBA00008749"/>
    </source>
</evidence>
<feature type="compositionally biased region" description="Basic and acidic residues" evidence="10">
    <location>
        <begin position="317"/>
        <end position="326"/>
    </location>
</feature>
<dbReference type="PANTHER" id="PTHR11351:SF3">
    <property type="entry name" value="BLL4393 PROTEIN"/>
    <property type="match status" value="1"/>
</dbReference>
<dbReference type="EMBL" id="JBHSDL010000018">
    <property type="protein sequence ID" value="MFC4376072.1"/>
    <property type="molecule type" value="Genomic_DNA"/>
</dbReference>
<evidence type="ECO:0000313" key="14">
    <source>
        <dbReference type="Proteomes" id="UP001595844"/>
    </source>
</evidence>
<keyword evidence="4" id="KW-0276">Fatty acid metabolism</keyword>
<evidence type="ECO:0000256" key="9">
    <source>
        <dbReference type="ARBA" id="ARBA00023136"/>
    </source>
</evidence>
<dbReference type="InterPro" id="IPR015876">
    <property type="entry name" value="Acyl-CoA_DS"/>
</dbReference>
<accession>A0ABV8VKB9</accession>
<reference evidence="14" key="1">
    <citation type="journal article" date="2019" name="Int. J. Syst. Evol. Microbiol.">
        <title>The Global Catalogue of Microorganisms (GCM) 10K type strain sequencing project: providing services to taxonomists for standard genome sequencing and annotation.</title>
        <authorList>
            <consortium name="The Broad Institute Genomics Platform"/>
            <consortium name="The Broad Institute Genome Sequencing Center for Infectious Disease"/>
            <person name="Wu L."/>
            <person name="Ma J."/>
        </authorList>
    </citation>
    <scope>NUCLEOTIDE SEQUENCE [LARGE SCALE GENOMIC DNA]</scope>
    <source>
        <strain evidence="14">IBRC-M 10490</strain>
    </source>
</reference>
<keyword evidence="14" id="KW-1185">Reference proteome</keyword>
<keyword evidence="9 11" id="KW-0472">Membrane</keyword>
<organism evidence="13 14">
    <name type="scientific">Nocardia halotolerans</name>
    <dbReference type="NCBI Taxonomy" id="1755878"/>
    <lineage>
        <taxon>Bacteria</taxon>
        <taxon>Bacillati</taxon>
        <taxon>Actinomycetota</taxon>
        <taxon>Actinomycetes</taxon>
        <taxon>Mycobacteriales</taxon>
        <taxon>Nocardiaceae</taxon>
        <taxon>Nocardia</taxon>
    </lineage>
</organism>
<comment type="similarity">
    <text evidence="2">Belongs to the fatty acid desaturase type 2 family.</text>
</comment>
<feature type="transmembrane region" description="Helical" evidence="11">
    <location>
        <begin position="186"/>
        <end position="210"/>
    </location>
</feature>
<dbReference type="InterPro" id="IPR005804">
    <property type="entry name" value="FA_desaturase_dom"/>
</dbReference>
<dbReference type="RefSeq" id="WP_378564137.1">
    <property type="nucleotide sequence ID" value="NZ_JBHSDL010000018.1"/>
</dbReference>
<feature type="domain" description="Fatty acid desaturase" evidence="12">
    <location>
        <begin position="41"/>
        <end position="265"/>
    </location>
</feature>
<evidence type="ECO:0000256" key="10">
    <source>
        <dbReference type="SAM" id="MobiDB-lite"/>
    </source>
</evidence>
<evidence type="ECO:0000256" key="1">
    <source>
        <dbReference type="ARBA" id="ARBA00004141"/>
    </source>
</evidence>
<evidence type="ECO:0000256" key="3">
    <source>
        <dbReference type="ARBA" id="ARBA00022692"/>
    </source>
</evidence>
<feature type="transmembrane region" description="Helical" evidence="11">
    <location>
        <begin position="157"/>
        <end position="180"/>
    </location>
</feature>
<feature type="transmembrane region" description="Helical" evidence="11">
    <location>
        <begin position="38"/>
        <end position="59"/>
    </location>
</feature>
<keyword evidence="8" id="KW-0443">Lipid metabolism</keyword>
<proteinExistence type="inferred from homology"/>
<keyword evidence="7" id="KW-0408">Iron</keyword>
<evidence type="ECO:0000256" key="8">
    <source>
        <dbReference type="ARBA" id="ARBA00023098"/>
    </source>
</evidence>
<evidence type="ECO:0000256" key="5">
    <source>
        <dbReference type="ARBA" id="ARBA00022989"/>
    </source>
</evidence>
<dbReference type="Pfam" id="PF00487">
    <property type="entry name" value="FA_desaturase"/>
    <property type="match status" value="1"/>
</dbReference>
<dbReference type="PRINTS" id="PR00075">
    <property type="entry name" value="FACDDSATRASE"/>
</dbReference>
<comment type="subcellular location">
    <subcellularLocation>
        <location evidence="1">Membrane</location>
        <topology evidence="1">Multi-pass membrane protein</topology>
    </subcellularLocation>
</comment>
<evidence type="ECO:0000256" key="4">
    <source>
        <dbReference type="ARBA" id="ARBA00022832"/>
    </source>
</evidence>
<dbReference type="CDD" id="cd03505">
    <property type="entry name" value="Delta9-FADS-like"/>
    <property type="match status" value="1"/>
</dbReference>
<feature type="transmembrane region" description="Helical" evidence="11">
    <location>
        <begin position="6"/>
        <end position="29"/>
    </location>
</feature>
<sequence>MDGRDHYGFILASSLLPLVGVVAAIVLLWNKYVGPSDLIALAIMYSIAILGISAGYHRLLTHRSFGTSRPIKILLTVAGTIAGQGPALIWCAHHRRHHRVADKPGDPHSPYLEHAPGIRGALRGLWHSHLGWLFDKDLTSDPIRYCPDLARDKDVRFISLHFVEIVIAGIVLPGLIGLALTQTWQGFLTGALWGGLVRIFLANHVTYAVNSIGHYYGRRRFETPDESRNVAWLALPSFGEAWHNNHHAFPKAAFHGMRWWEVDLTAVFIRALEVTGLAWDVVRIPNDRIEARAAGLARVGGGRLAPAAPPKPLAEQPQRDGAADVE</sequence>
<evidence type="ECO:0000256" key="11">
    <source>
        <dbReference type="SAM" id="Phobius"/>
    </source>
</evidence>
<dbReference type="PANTHER" id="PTHR11351">
    <property type="entry name" value="ACYL-COA DESATURASE"/>
    <property type="match status" value="1"/>
</dbReference>
<keyword evidence="6" id="KW-0560">Oxidoreductase</keyword>
<evidence type="ECO:0000313" key="13">
    <source>
        <dbReference type="EMBL" id="MFC4376072.1"/>
    </source>
</evidence>